<dbReference type="SUPFAM" id="SSF56112">
    <property type="entry name" value="Protein kinase-like (PK-like)"/>
    <property type="match status" value="1"/>
</dbReference>
<keyword evidence="8 11" id="KW-0472">Membrane</keyword>
<feature type="transmembrane region" description="Helical" evidence="11">
    <location>
        <begin position="305"/>
        <end position="328"/>
    </location>
</feature>
<comment type="caution">
    <text evidence="13">The sequence shown here is derived from an EMBL/GenBank/DDBJ whole genome shotgun (WGS) entry which is preliminary data.</text>
</comment>
<keyword evidence="5" id="KW-0732">Signal</keyword>
<dbReference type="Gene3D" id="1.10.510.10">
    <property type="entry name" value="Transferase(Phosphotransferase) domain 1"/>
    <property type="match status" value="1"/>
</dbReference>
<dbReference type="FunFam" id="3.80.10.10:FF:000722">
    <property type="entry name" value="Leucine-rich repeat receptor-like protein kinase"/>
    <property type="match status" value="1"/>
</dbReference>
<dbReference type="Pfam" id="PF00560">
    <property type="entry name" value="LRR_1"/>
    <property type="match status" value="1"/>
</dbReference>
<keyword evidence="2" id="KW-0597">Phosphoprotein</keyword>
<sequence length="702" mass="78664">MQAYYFLGYSAQNSQLRLFQSFLFYFHKVELIAVLESESQGNIYKSPLTVTISLFLPCFCSISFTPLHYEILQFLHFPLVMVLVPHERTAAEDDSSGFRGYERDTLLALKERFNSSFLNRNWTGIMCYMNEAPYWHGIQCINGRVTGIILESMGISGEIKTDALANLTELSLLSFKNNSVSGNLMDFANNPKLRKIDLSYNKFQGQIPSSLLYLDSLETLLLQENNLTGPIPGFKQSSLTTFNVSQNNLSGPIPETKILQSFGLSSYLGNGKLCGPPTRSLCSTKIALSQSKSENLIIRGHGPPFGTILVVVNVIVLVVLMFLLIIYYKKYKKLKAEMKAKNLLPKDEEHDSTIVDRAMEKRNREIEIGKLIFVENNGPKFELDDLLKASAEGLGHGNFGNCYKAMLDVGPVVVVKRLKDLKPLSSEEFMRQIRAIADQKHPNLLPLLGYFYSKDEKLFLYRFAAHGNIYNRLHGGRGTRNRVPFRWSSRLAVARGVARALEHLHLNTRSQTTAPHGNLKSSNVLLDENDEVLVTDYGLSSLIALPIAAQRMVSFKTPEYQSHKRITKKSDVWSYGSLLLELLTGRIPAHSAPPGTNGVDLSGWVHRAVREEWTAEIFDPEIAVQRGANQGMLRLMKIAMRCCEKSPEKRPEISQVVAEVEDVKVAVDSEDEEFSYSSLDPSVTDDSLSGGTASAVIAEDRR</sequence>
<dbReference type="Gene3D" id="3.30.200.20">
    <property type="entry name" value="Phosphorylase Kinase, domain 1"/>
    <property type="match status" value="1"/>
</dbReference>
<dbReference type="InterPro" id="IPR000719">
    <property type="entry name" value="Prot_kinase_dom"/>
</dbReference>
<evidence type="ECO:0000256" key="4">
    <source>
        <dbReference type="ARBA" id="ARBA00022692"/>
    </source>
</evidence>
<evidence type="ECO:0000313" key="14">
    <source>
        <dbReference type="Proteomes" id="UP001289374"/>
    </source>
</evidence>
<dbReference type="InterPro" id="IPR001611">
    <property type="entry name" value="Leu-rich_rpt"/>
</dbReference>
<evidence type="ECO:0000256" key="5">
    <source>
        <dbReference type="ARBA" id="ARBA00022729"/>
    </source>
</evidence>
<protein>
    <submittedName>
        <fullName evidence="13">Pollen receptor-like kinase</fullName>
    </submittedName>
</protein>
<comment type="subcellular location">
    <subcellularLocation>
        <location evidence="1">Membrane</location>
        <topology evidence="1">Single-pass membrane protein</topology>
    </subcellularLocation>
</comment>
<keyword evidence="7 11" id="KW-1133">Transmembrane helix</keyword>
<feature type="domain" description="Protein kinase" evidence="12">
    <location>
        <begin position="388"/>
        <end position="665"/>
    </location>
</feature>
<evidence type="ECO:0000256" key="2">
    <source>
        <dbReference type="ARBA" id="ARBA00022553"/>
    </source>
</evidence>
<dbReference type="PROSITE" id="PS00107">
    <property type="entry name" value="PROTEIN_KINASE_ATP"/>
    <property type="match status" value="1"/>
</dbReference>
<dbReference type="PANTHER" id="PTHR48007">
    <property type="entry name" value="LEUCINE-RICH REPEAT RECEPTOR-LIKE PROTEIN KINASE PXC1"/>
    <property type="match status" value="1"/>
</dbReference>
<evidence type="ECO:0000256" key="6">
    <source>
        <dbReference type="ARBA" id="ARBA00022737"/>
    </source>
</evidence>
<dbReference type="InterPro" id="IPR001245">
    <property type="entry name" value="Ser-Thr/Tyr_kinase_cat_dom"/>
</dbReference>
<evidence type="ECO:0000256" key="8">
    <source>
        <dbReference type="ARBA" id="ARBA00023136"/>
    </source>
</evidence>
<feature type="binding site" evidence="9">
    <location>
        <position position="416"/>
    </location>
    <ligand>
        <name>ATP</name>
        <dbReference type="ChEBI" id="CHEBI:30616"/>
    </ligand>
</feature>
<keyword evidence="6" id="KW-0677">Repeat</keyword>
<gene>
    <name evidence="13" type="ORF">Sango_0929600</name>
</gene>
<keyword evidence="9" id="KW-0067">ATP-binding</keyword>
<dbReference type="InterPro" id="IPR011009">
    <property type="entry name" value="Kinase-like_dom_sf"/>
</dbReference>
<evidence type="ECO:0000256" key="3">
    <source>
        <dbReference type="ARBA" id="ARBA00022614"/>
    </source>
</evidence>
<keyword evidence="9" id="KW-0547">Nucleotide-binding</keyword>
<dbReference type="SUPFAM" id="SSF52058">
    <property type="entry name" value="L domain-like"/>
    <property type="match status" value="1"/>
</dbReference>
<reference evidence="13" key="1">
    <citation type="submission" date="2020-06" db="EMBL/GenBank/DDBJ databases">
        <authorList>
            <person name="Li T."/>
            <person name="Hu X."/>
            <person name="Zhang T."/>
            <person name="Song X."/>
            <person name="Zhang H."/>
            <person name="Dai N."/>
            <person name="Sheng W."/>
            <person name="Hou X."/>
            <person name="Wei L."/>
        </authorList>
    </citation>
    <scope>NUCLEOTIDE SEQUENCE</scope>
    <source>
        <strain evidence="13">K16</strain>
        <tissue evidence="13">Leaf</tissue>
    </source>
</reference>
<dbReference type="Gene3D" id="3.80.10.10">
    <property type="entry name" value="Ribonuclease Inhibitor"/>
    <property type="match status" value="1"/>
</dbReference>
<keyword evidence="3" id="KW-0433">Leucine-rich repeat</keyword>
<evidence type="ECO:0000313" key="13">
    <source>
        <dbReference type="EMBL" id="KAK4401889.1"/>
    </source>
</evidence>
<reference evidence="13" key="2">
    <citation type="journal article" date="2024" name="Plant">
        <title>Genomic evolution and insights into agronomic trait innovations of Sesamum species.</title>
        <authorList>
            <person name="Miao H."/>
            <person name="Wang L."/>
            <person name="Qu L."/>
            <person name="Liu H."/>
            <person name="Sun Y."/>
            <person name="Le M."/>
            <person name="Wang Q."/>
            <person name="Wei S."/>
            <person name="Zheng Y."/>
            <person name="Lin W."/>
            <person name="Duan Y."/>
            <person name="Cao H."/>
            <person name="Xiong S."/>
            <person name="Wang X."/>
            <person name="Wei L."/>
            <person name="Li C."/>
            <person name="Ma Q."/>
            <person name="Ju M."/>
            <person name="Zhao R."/>
            <person name="Li G."/>
            <person name="Mu C."/>
            <person name="Tian Q."/>
            <person name="Mei H."/>
            <person name="Zhang T."/>
            <person name="Gao T."/>
            <person name="Zhang H."/>
        </authorList>
    </citation>
    <scope>NUCLEOTIDE SEQUENCE</scope>
    <source>
        <strain evidence="13">K16</strain>
    </source>
</reference>
<name>A0AAE1WY64_9LAMI</name>
<keyword evidence="14" id="KW-1185">Reference proteome</keyword>
<evidence type="ECO:0000256" key="7">
    <source>
        <dbReference type="ARBA" id="ARBA00022989"/>
    </source>
</evidence>
<dbReference type="GO" id="GO:0005524">
    <property type="term" value="F:ATP binding"/>
    <property type="evidence" value="ECO:0007669"/>
    <property type="project" value="UniProtKB-UniRule"/>
</dbReference>
<dbReference type="AlphaFoldDB" id="A0AAE1WY64"/>
<dbReference type="Pfam" id="PF07714">
    <property type="entry name" value="PK_Tyr_Ser-Thr"/>
    <property type="match status" value="1"/>
</dbReference>
<keyword evidence="13" id="KW-0418">Kinase</keyword>
<dbReference type="GO" id="GO:0016020">
    <property type="term" value="C:membrane"/>
    <property type="evidence" value="ECO:0007669"/>
    <property type="project" value="UniProtKB-SubCell"/>
</dbReference>
<dbReference type="GO" id="GO:0004672">
    <property type="term" value="F:protein kinase activity"/>
    <property type="evidence" value="ECO:0007669"/>
    <property type="project" value="InterPro"/>
</dbReference>
<dbReference type="InterPro" id="IPR032675">
    <property type="entry name" value="LRR_dom_sf"/>
</dbReference>
<keyword evidence="4 11" id="KW-0812">Transmembrane</keyword>
<accession>A0AAE1WY64</accession>
<dbReference type="PROSITE" id="PS50011">
    <property type="entry name" value="PROTEIN_KINASE_DOM"/>
    <property type="match status" value="1"/>
</dbReference>
<dbReference type="EMBL" id="JACGWL010000005">
    <property type="protein sequence ID" value="KAK4401889.1"/>
    <property type="molecule type" value="Genomic_DNA"/>
</dbReference>
<keyword evidence="13" id="KW-0808">Transferase</keyword>
<feature type="region of interest" description="Disordered" evidence="10">
    <location>
        <begin position="670"/>
        <end position="702"/>
    </location>
</feature>
<proteinExistence type="predicted"/>
<feature type="compositionally biased region" description="Polar residues" evidence="10">
    <location>
        <begin position="675"/>
        <end position="692"/>
    </location>
</feature>
<dbReference type="InterPro" id="IPR046959">
    <property type="entry name" value="PRK1-6/SRF4-like"/>
</dbReference>
<evidence type="ECO:0000256" key="9">
    <source>
        <dbReference type="PROSITE-ProRule" id="PRU10141"/>
    </source>
</evidence>
<evidence type="ECO:0000256" key="10">
    <source>
        <dbReference type="SAM" id="MobiDB-lite"/>
    </source>
</evidence>
<dbReference type="Proteomes" id="UP001289374">
    <property type="component" value="Unassembled WGS sequence"/>
</dbReference>
<organism evidence="13 14">
    <name type="scientific">Sesamum angolense</name>
    <dbReference type="NCBI Taxonomy" id="2727404"/>
    <lineage>
        <taxon>Eukaryota</taxon>
        <taxon>Viridiplantae</taxon>
        <taxon>Streptophyta</taxon>
        <taxon>Embryophyta</taxon>
        <taxon>Tracheophyta</taxon>
        <taxon>Spermatophyta</taxon>
        <taxon>Magnoliopsida</taxon>
        <taxon>eudicotyledons</taxon>
        <taxon>Gunneridae</taxon>
        <taxon>Pentapetalae</taxon>
        <taxon>asterids</taxon>
        <taxon>lamiids</taxon>
        <taxon>Lamiales</taxon>
        <taxon>Pedaliaceae</taxon>
        <taxon>Sesamum</taxon>
    </lineage>
</organism>
<evidence type="ECO:0000256" key="11">
    <source>
        <dbReference type="SAM" id="Phobius"/>
    </source>
</evidence>
<keyword evidence="13" id="KW-0675">Receptor</keyword>
<evidence type="ECO:0000256" key="1">
    <source>
        <dbReference type="ARBA" id="ARBA00004167"/>
    </source>
</evidence>
<dbReference type="PANTHER" id="PTHR48007:SF43">
    <property type="entry name" value="POLLEN RECEPTOR-LIKE KINASE 4"/>
    <property type="match status" value="1"/>
</dbReference>
<evidence type="ECO:0000259" key="12">
    <source>
        <dbReference type="PROSITE" id="PS50011"/>
    </source>
</evidence>
<dbReference type="InterPro" id="IPR017441">
    <property type="entry name" value="Protein_kinase_ATP_BS"/>
</dbReference>